<dbReference type="EMBL" id="JFHD01000019">
    <property type="protein sequence ID" value="KDR28349.1"/>
    <property type="molecule type" value="Genomic_DNA"/>
</dbReference>
<dbReference type="Proteomes" id="UP000027451">
    <property type="component" value="Unassembled WGS sequence"/>
</dbReference>
<dbReference type="AlphaFoldDB" id="A0A656QHJ0"/>
<evidence type="ECO:0000313" key="2">
    <source>
        <dbReference type="Proteomes" id="UP000027451"/>
    </source>
</evidence>
<keyword evidence="2" id="KW-1185">Reference proteome</keyword>
<sequence>MNRHDNGVVSEQSVTTAGDSAVTWAYFRTYYRMADLRSQELWGDSQIGMANLKDSTAIRATPQTLVKGAEFDMSVPQPSRKGEKRMQCRVGNTKPAFDVFASLTGSAVETHCSVATQSGFVVEYDGVWLTDYNVDLTLKYREESGTTDVVFRNISIEPNLSLKVRGSSVEDAARNPQRKQRRAAAVDEMPQICFSC</sequence>
<comment type="caution">
    <text evidence="1">The sequence shown here is derived from an EMBL/GenBank/DDBJ whole genome shotgun (WGS) entry which is preliminary data.</text>
</comment>
<name>A0A656QHJ0_9BURK</name>
<protein>
    <submittedName>
        <fullName evidence="1">Uncharacterized protein</fullName>
    </submittedName>
</protein>
<accession>A0A656QHJ0</accession>
<organism evidence="1 2">
    <name type="scientific">Caballeronia zhejiangensis</name>
    <dbReference type="NCBI Taxonomy" id="871203"/>
    <lineage>
        <taxon>Bacteria</taxon>
        <taxon>Pseudomonadati</taxon>
        <taxon>Pseudomonadota</taxon>
        <taxon>Betaproteobacteria</taxon>
        <taxon>Burkholderiales</taxon>
        <taxon>Burkholderiaceae</taxon>
        <taxon>Caballeronia</taxon>
    </lineage>
</organism>
<reference evidence="1 2" key="1">
    <citation type="submission" date="2014-03" db="EMBL/GenBank/DDBJ databases">
        <title>Draft Genome Sequences of Four Burkholderia Strains.</title>
        <authorList>
            <person name="Liu X.Y."/>
            <person name="Li C.X."/>
            <person name="Xu J.H."/>
        </authorList>
    </citation>
    <scope>NUCLEOTIDE SEQUENCE [LARGE SCALE GENOMIC DNA]</scope>
    <source>
        <strain evidence="1 2">OP-1</strain>
    </source>
</reference>
<proteinExistence type="predicted"/>
<gene>
    <name evidence="1" type="ORF">BG60_11650</name>
</gene>
<evidence type="ECO:0000313" key="1">
    <source>
        <dbReference type="EMBL" id="KDR28349.1"/>
    </source>
</evidence>